<comment type="caution">
    <text evidence="2">The sequence shown here is derived from an EMBL/GenBank/DDBJ whole genome shotgun (WGS) entry which is preliminary data.</text>
</comment>
<name>A0ABQ3PB22_9ACTN</name>
<evidence type="ECO:0000256" key="1">
    <source>
        <dbReference type="SAM" id="MobiDB-lite"/>
    </source>
</evidence>
<sequence>MEEHRPDRPGGPQVPPREAPAGPYAPRWARLAASRGQGADAGRPLAALAAASRAAAVPVTRWTALEPRDWTLPPLDGRRCGAPVPVSVRGWLVGPDGTAQRLGPTFNNLSRTTVEAAVAELAGRVDRHAPAGSRCVVAAQRFVPAEATVLAHTLPDARTVRLRMCWGLAEPLGDGLHFDTCTVRDGQPPEDYRVTLKPTATAAMPGGTGTVGVPPRLRGRPVLSPAAALDCARAALDVAGAVGGPCDLVFSLTGPDRTLLDCRPL</sequence>
<dbReference type="Proteomes" id="UP001052739">
    <property type="component" value="Unassembled WGS sequence"/>
</dbReference>
<gene>
    <name evidence="2" type="ORF">Shyd_35740</name>
</gene>
<evidence type="ECO:0000313" key="3">
    <source>
        <dbReference type="Proteomes" id="UP001052739"/>
    </source>
</evidence>
<dbReference type="RefSeq" id="WP_226651770.1">
    <property type="nucleotide sequence ID" value="NZ_BNDW01000019.1"/>
</dbReference>
<organism evidence="2 3">
    <name type="scientific">Streptomyces hydrogenans</name>
    <dbReference type="NCBI Taxonomy" id="1873719"/>
    <lineage>
        <taxon>Bacteria</taxon>
        <taxon>Bacillati</taxon>
        <taxon>Actinomycetota</taxon>
        <taxon>Actinomycetes</taxon>
        <taxon>Kitasatosporales</taxon>
        <taxon>Streptomycetaceae</taxon>
        <taxon>Streptomyces</taxon>
    </lineage>
</organism>
<dbReference type="EMBL" id="BNDW01000019">
    <property type="protein sequence ID" value="GHI22203.1"/>
    <property type="molecule type" value="Genomic_DNA"/>
</dbReference>
<reference evidence="2" key="1">
    <citation type="submission" date="2024-05" db="EMBL/GenBank/DDBJ databases">
        <title>Whole genome shotgun sequence of Streptomyces hydrogenans NBRC 13475.</title>
        <authorList>
            <person name="Komaki H."/>
            <person name="Tamura T."/>
        </authorList>
    </citation>
    <scope>NUCLEOTIDE SEQUENCE</scope>
    <source>
        <strain evidence="2">NBRC 13475</strain>
    </source>
</reference>
<accession>A0ABQ3PB22</accession>
<evidence type="ECO:0000313" key="2">
    <source>
        <dbReference type="EMBL" id="GHI22203.1"/>
    </source>
</evidence>
<proteinExistence type="predicted"/>
<protein>
    <submittedName>
        <fullName evidence="2">Uncharacterized protein</fullName>
    </submittedName>
</protein>
<feature type="region of interest" description="Disordered" evidence="1">
    <location>
        <begin position="1"/>
        <end position="25"/>
    </location>
</feature>
<keyword evidence="3" id="KW-1185">Reference proteome</keyword>